<reference evidence="1 2" key="1">
    <citation type="submission" date="2014-03" db="EMBL/GenBank/DDBJ databases">
        <title>The draft genome sequence of Thalassospira mesophila JCM 18969.</title>
        <authorList>
            <person name="Lai Q."/>
            <person name="Shao Z."/>
        </authorList>
    </citation>
    <scope>NUCLEOTIDE SEQUENCE [LARGE SCALE GENOMIC DNA]</scope>
    <source>
        <strain evidence="1 2">JCM 18969</strain>
    </source>
</reference>
<evidence type="ECO:0000313" key="2">
    <source>
        <dbReference type="Proteomes" id="UP000193391"/>
    </source>
</evidence>
<sequence>MPELTTQITDNRLISGSFGPVHFGTNDFGPVNFGPWGFEASDRVSFLTLDDNSRHVNHAGTDINFKNSRWRLEYQTRPSQKDTAITISARFTALTGGPLQDAVIRLVFDKTAIDHGMIANQKYHHRNSDKYRLFPTRQVQLHTRDDRKIDVTLDHAEGAGRFAPYMYLRDRDESWIIHARLLPIAPIDDIWLRWANRLFTLTCPQKLARLIWKAPGGKAILWRLREKWGRHAPEIQAVPLNILKPGQSLYLEVTCRFH</sequence>
<name>A0A1Y2L5E2_9PROT</name>
<dbReference type="OrthoDB" id="2986549at2"/>
<dbReference type="STRING" id="1293891.TMES_07320"/>
<gene>
    <name evidence="1" type="ORF">TMES_07320</name>
</gene>
<proteinExistence type="predicted"/>
<dbReference type="Proteomes" id="UP000193391">
    <property type="component" value="Unassembled WGS sequence"/>
</dbReference>
<protein>
    <submittedName>
        <fullName evidence="1">Uncharacterized protein</fullName>
    </submittedName>
</protein>
<dbReference type="EMBL" id="JFKA01000002">
    <property type="protein sequence ID" value="OSQ39753.1"/>
    <property type="molecule type" value="Genomic_DNA"/>
</dbReference>
<organism evidence="1 2">
    <name type="scientific">Thalassospira mesophila</name>
    <dbReference type="NCBI Taxonomy" id="1293891"/>
    <lineage>
        <taxon>Bacteria</taxon>
        <taxon>Pseudomonadati</taxon>
        <taxon>Pseudomonadota</taxon>
        <taxon>Alphaproteobacteria</taxon>
        <taxon>Rhodospirillales</taxon>
        <taxon>Thalassospiraceae</taxon>
        <taxon>Thalassospira</taxon>
    </lineage>
</organism>
<dbReference type="RefSeq" id="WP_085580927.1">
    <property type="nucleotide sequence ID" value="NZ_JFKA01000002.1"/>
</dbReference>
<keyword evidence="2" id="KW-1185">Reference proteome</keyword>
<dbReference type="AlphaFoldDB" id="A0A1Y2L5E2"/>
<evidence type="ECO:0000313" key="1">
    <source>
        <dbReference type="EMBL" id="OSQ39753.1"/>
    </source>
</evidence>
<comment type="caution">
    <text evidence="1">The sequence shown here is derived from an EMBL/GenBank/DDBJ whole genome shotgun (WGS) entry which is preliminary data.</text>
</comment>
<accession>A0A1Y2L5E2</accession>